<accession>A0ABW1V2K2</accession>
<dbReference type="Proteomes" id="UP001596233">
    <property type="component" value="Unassembled WGS sequence"/>
</dbReference>
<evidence type="ECO:0000313" key="3">
    <source>
        <dbReference type="Proteomes" id="UP001596233"/>
    </source>
</evidence>
<proteinExistence type="predicted"/>
<keyword evidence="3" id="KW-1185">Reference proteome</keyword>
<dbReference type="RefSeq" id="WP_379234058.1">
    <property type="nucleotide sequence ID" value="NZ_JBHSTE010000003.1"/>
</dbReference>
<evidence type="ECO:0008006" key="4">
    <source>
        <dbReference type="Google" id="ProtNLM"/>
    </source>
</evidence>
<keyword evidence="1" id="KW-0732">Signal</keyword>
<gene>
    <name evidence="2" type="ORF">ACFP56_10365</name>
</gene>
<dbReference type="PROSITE" id="PS51257">
    <property type="entry name" value="PROKAR_LIPOPROTEIN"/>
    <property type="match status" value="1"/>
</dbReference>
<organism evidence="2 3">
    <name type="scientific">Paenibacillus septentrionalis</name>
    <dbReference type="NCBI Taxonomy" id="429342"/>
    <lineage>
        <taxon>Bacteria</taxon>
        <taxon>Bacillati</taxon>
        <taxon>Bacillota</taxon>
        <taxon>Bacilli</taxon>
        <taxon>Bacillales</taxon>
        <taxon>Paenibacillaceae</taxon>
        <taxon>Paenibacillus</taxon>
    </lineage>
</organism>
<sequence>MKKKLFMLLFLCFALLSCLVPSSSAKTELKCELLEQALLQQLHPIIYKTLQSLYNEAYPQFEEVRIIQIDSYVTGNTTETNSNREASASGGAKVFHIVVQARAVHHQQLIQLYMDNEQHGSNYIVSKIKQIKIN</sequence>
<feature type="chain" id="PRO_5046086092" description="DUF3888 domain-containing protein" evidence="1">
    <location>
        <begin position="26"/>
        <end position="134"/>
    </location>
</feature>
<reference evidence="3" key="1">
    <citation type="journal article" date="2019" name="Int. J. Syst. Evol. Microbiol.">
        <title>The Global Catalogue of Microorganisms (GCM) 10K type strain sequencing project: providing services to taxonomists for standard genome sequencing and annotation.</title>
        <authorList>
            <consortium name="The Broad Institute Genomics Platform"/>
            <consortium name="The Broad Institute Genome Sequencing Center for Infectious Disease"/>
            <person name="Wu L."/>
            <person name="Ma J."/>
        </authorList>
    </citation>
    <scope>NUCLEOTIDE SEQUENCE [LARGE SCALE GENOMIC DNA]</scope>
    <source>
        <strain evidence="3">PCU 280</strain>
    </source>
</reference>
<protein>
    <recommendedName>
        <fullName evidence="4">DUF3888 domain-containing protein</fullName>
    </recommendedName>
</protein>
<dbReference type="EMBL" id="JBHSTE010000003">
    <property type="protein sequence ID" value="MFC6333027.1"/>
    <property type="molecule type" value="Genomic_DNA"/>
</dbReference>
<evidence type="ECO:0000313" key="2">
    <source>
        <dbReference type="EMBL" id="MFC6333027.1"/>
    </source>
</evidence>
<comment type="caution">
    <text evidence="2">The sequence shown here is derived from an EMBL/GenBank/DDBJ whole genome shotgun (WGS) entry which is preliminary data.</text>
</comment>
<feature type="signal peptide" evidence="1">
    <location>
        <begin position="1"/>
        <end position="25"/>
    </location>
</feature>
<evidence type="ECO:0000256" key="1">
    <source>
        <dbReference type="SAM" id="SignalP"/>
    </source>
</evidence>
<name>A0ABW1V2K2_9BACL</name>